<evidence type="ECO:0000313" key="3">
    <source>
        <dbReference type="Proteomes" id="UP000095767"/>
    </source>
</evidence>
<dbReference type="EMBL" id="LWDX02059484">
    <property type="protein sequence ID" value="OEL17583.1"/>
    <property type="molecule type" value="Genomic_DNA"/>
</dbReference>
<organism evidence="2 3">
    <name type="scientific">Dichanthelium oligosanthes</name>
    <dbReference type="NCBI Taxonomy" id="888268"/>
    <lineage>
        <taxon>Eukaryota</taxon>
        <taxon>Viridiplantae</taxon>
        <taxon>Streptophyta</taxon>
        <taxon>Embryophyta</taxon>
        <taxon>Tracheophyta</taxon>
        <taxon>Spermatophyta</taxon>
        <taxon>Magnoliopsida</taxon>
        <taxon>Liliopsida</taxon>
        <taxon>Poales</taxon>
        <taxon>Poaceae</taxon>
        <taxon>PACMAD clade</taxon>
        <taxon>Panicoideae</taxon>
        <taxon>Panicodae</taxon>
        <taxon>Paniceae</taxon>
        <taxon>Dichantheliinae</taxon>
        <taxon>Dichanthelium</taxon>
    </lineage>
</organism>
<accession>A0A1E5UXG5</accession>
<feature type="region of interest" description="Disordered" evidence="1">
    <location>
        <begin position="1"/>
        <end position="24"/>
    </location>
</feature>
<comment type="caution">
    <text evidence="2">The sequence shown here is derived from an EMBL/GenBank/DDBJ whole genome shotgun (WGS) entry which is preliminary data.</text>
</comment>
<name>A0A1E5UXG5_9POAL</name>
<reference evidence="2 3" key="1">
    <citation type="submission" date="2016-09" db="EMBL/GenBank/DDBJ databases">
        <title>The draft genome of Dichanthelium oligosanthes: A C3 panicoid grass species.</title>
        <authorList>
            <person name="Studer A.J."/>
            <person name="Schnable J.C."/>
            <person name="Brutnell T.P."/>
        </authorList>
    </citation>
    <scope>NUCLEOTIDE SEQUENCE [LARGE SCALE GENOMIC DNA]</scope>
    <source>
        <strain evidence="3">cv. Kellogg 1175</strain>
        <tissue evidence="2">Leaf</tissue>
    </source>
</reference>
<keyword evidence="3" id="KW-1185">Reference proteome</keyword>
<protein>
    <submittedName>
        <fullName evidence="2">Uncharacterized protein</fullName>
    </submittedName>
</protein>
<dbReference type="OrthoDB" id="694898at2759"/>
<sequence length="101" mass="11641">MAWVPKGSTQVKNKDGDQEKGTIGMKERKRARRQLSHQFAPNHQRYWFSNHSNSLLISPMSMSWNSSPSIFGYPSYSYFDPSMPHGSLNRGGFLPNYCAYY</sequence>
<evidence type="ECO:0000256" key="1">
    <source>
        <dbReference type="SAM" id="MobiDB-lite"/>
    </source>
</evidence>
<dbReference type="Proteomes" id="UP000095767">
    <property type="component" value="Unassembled WGS sequence"/>
</dbReference>
<evidence type="ECO:0000313" key="2">
    <source>
        <dbReference type="EMBL" id="OEL17583.1"/>
    </source>
</evidence>
<gene>
    <name evidence="2" type="ORF">BAE44_0021398</name>
</gene>
<proteinExistence type="predicted"/>
<dbReference type="AlphaFoldDB" id="A0A1E5UXG5"/>